<dbReference type="Proteomes" id="UP000184144">
    <property type="component" value="Unassembled WGS sequence"/>
</dbReference>
<reference evidence="7" key="2">
    <citation type="submission" date="2016-11" db="EMBL/GenBank/DDBJ databases">
        <authorList>
            <person name="Jaros S."/>
            <person name="Januszkiewicz K."/>
            <person name="Wedrychowicz H."/>
        </authorList>
    </citation>
    <scope>NUCLEOTIDE SEQUENCE [LARGE SCALE GENOMIC DNA]</scope>
    <source>
        <strain evidence="7">DSM 100566</strain>
    </source>
</reference>
<feature type="domain" description="D-isomer specific 2-hydroxyacid dehydrogenase catalytic" evidence="5">
    <location>
        <begin position="16"/>
        <end position="314"/>
    </location>
</feature>
<dbReference type="PANTHER" id="PTHR43761">
    <property type="entry name" value="D-ISOMER SPECIFIC 2-HYDROXYACID DEHYDROGENASE FAMILY PROTEIN (AFU_ORTHOLOGUE AFUA_1G13630)"/>
    <property type="match status" value="1"/>
</dbReference>
<evidence type="ECO:0000259" key="5">
    <source>
        <dbReference type="Pfam" id="PF00389"/>
    </source>
</evidence>
<evidence type="ECO:0000256" key="2">
    <source>
        <dbReference type="ARBA" id="ARBA00023002"/>
    </source>
</evidence>
<evidence type="ECO:0000313" key="7">
    <source>
        <dbReference type="EMBL" id="SHF65365.1"/>
    </source>
</evidence>
<dbReference type="InterPro" id="IPR050418">
    <property type="entry name" value="D-iso_2-hydroxyacid_DH_PdxB"/>
</dbReference>
<dbReference type="STRING" id="1486859.SAMN05444273_109103"/>
<evidence type="ECO:0000259" key="6">
    <source>
        <dbReference type="Pfam" id="PF02826"/>
    </source>
</evidence>
<dbReference type="PANTHER" id="PTHR43761:SF1">
    <property type="entry name" value="D-ISOMER SPECIFIC 2-HYDROXYACID DEHYDROGENASE CATALYTIC DOMAIN-CONTAINING PROTEIN-RELATED"/>
    <property type="match status" value="1"/>
</dbReference>
<dbReference type="EMBL" id="FQUV01000009">
    <property type="protein sequence ID" value="SHF65365.1"/>
    <property type="molecule type" value="Genomic_DNA"/>
</dbReference>
<evidence type="ECO:0000313" key="8">
    <source>
        <dbReference type="EMBL" id="SHF67914.1"/>
    </source>
</evidence>
<evidence type="ECO:0000313" key="9">
    <source>
        <dbReference type="Proteomes" id="UP000184144"/>
    </source>
</evidence>
<dbReference type="Pfam" id="PF00389">
    <property type="entry name" value="2-Hacid_dh"/>
    <property type="match status" value="1"/>
</dbReference>
<evidence type="ECO:0000256" key="1">
    <source>
        <dbReference type="ARBA" id="ARBA00005854"/>
    </source>
</evidence>
<dbReference type="Gene3D" id="3.40.50.720">
    <property type="entry name" value="NAD(P)-binding Rossmann-like Domain"/>
    <property type="match status" value="2"/>
</dbReference>
<organism evidence="7 9">
    <name type="scientific">Litoreibacter ascidiaceicola</name>
    <dbReference type="NCBI Taxonomy" id="1486859"/>
    <lineage>
        <taxon>Bacteria</taxon>
        <taxon>Pseudomonadati</taxon>
        <taxon>Pseudomonadota</taxon>
        <taxon>Alphaproteobacteria</taxon>
        <taxon>Rhodobacterales</taxon>
        <taxon>Roseobacteraceae</taxon>
        <taxon>Litoreibacter</taxon>
    </lineage>
</organism>
<dbReference type="RefSeq" id="WP_073145866.1">
    <property type="nucleotide sequence ID" value="NZ_FQUV01000009.1"/>
</dbReference>
<dbReference type="Pfam" id="PF02826">
    <property type="entry name" value="2-Hacid_dh_C"/>
    <property type="match status" value="1"/>
</dbReference>
<accession>A0A1M5DEL8</accession>
<proteinExistence type="inferred from homology"/>
<dbReference type="InterPro" id="IPR006140">
    <property type="entry name" value="D-isomer_DH_NAD-bd"/>
</dbReference>
<name>A0A1M5DEL8_9RHOB</name>
<dbReference type="GO" id="GO:0051287">
    <property type="term" value="F:NAD binding"/>
    <property type="evidence" value="ECO:0007669"/>
    <property type="project" value="InterPro"/>
</dbReference>
<dbReference type="AlphaFoldDB" id="A0A1M5DEL8"/>
<comment type="similarity">
    <text evidence="1 4">Belongs to the D-isomer specific 2-hydroxyacid dehydrogenase family.</text>
</comment>
<dbReference type="InterPro" id="IPR006139">
    <property type="entry name" value="D-isomer_2_OHA_DH_cat_dom"/>
</dbReference>
<keyword evidence="9" id="KW-1185">Reference proteome</keyword>
<dbReference type="GO" id="GO:0016616">
    <property type="term" value="F:oxidoreductase activity, acting on the CH-OH group of donors, NAD or NADP as acceptor"/>
    <property type="evidence" value="ECO:0007669"/>
    <property type="project" value="InterPro"/>
</dbReference>
<dbReference type="EMBL" id="FQUV01000009">
    <property type="protein sequence ID" value="SHF67914.1"/>
    <property type="molecule type" value="Genomic_DNA"/>
</dbReference>
<reference evidence="9" key="1">
    <citation type="submission" date="2016-11" db="EMBL/GenBank/DDBJ databases">
        <authorList>
            <person name="Varghese N."/>
            <person name="Submissions S."/>
        </authorList>
    </citation>
    <scope>NUCLEOTIDE SEQUENCE [LARGE SCALE GENOMIC DNA]</scope>
    <source>
        <strain evidence="9">DSM 100566</strain>
    </source>
</reference>
<evidence type="ECO:0000256" key="3">
    <source>
        <dbReference type="ARBA" id="ARBA00023027"/>
    </source>
</evidence>
<dbReference type="CDD" id="cd05299">
    <property type="entry name" value="CtBP_dh"/>
    <property type="match status" value="1"/>
</dbReference>
<sequence length="318" mass="33851">MTRVVLLDNVLADLSAERHAAEKHGAELLVLSDASIEEAVDAALGAQILLSQGAHFPVTRKMIEGLNEGGYILKYGAGYDKVDVAAATEHGIRVANLPDGTTEEVAEHTSAMVGFLLRRLGEFDKSIRTGAWNPSLDRAAIPLFSETVVGFVGFGRIAQAAYRKMSSFGFQFAAYDPHLDPSSVPPDVRMVALEELAEISTVISLHLAATPQTTGMIDASLLKRLGPTGFLVNTSRGAIVNEEDLVAALHDGTIAGAALDAFCVEPLPADSPLRTAPNLLLTPHAAFYSQGSDKRVQRLVAEELERALTGQALRCPIA</sequence>
<keyword evidence="3" id="KW-0520">NAD</keyword>
<feature type="domain" description="D-isomer specific 2-hydroxyacid dehydrogenase NAD-binding" evidence="6">
    <location>
        <begin position="114"/>
        <end position="286"/>
    </location>
</feature>
<protein>
    <submittedName>
        <fullName evidence="7">D-3-phosphoglycerate dehydrogenase</fullName>
    </submittedName>
</protein>
<dbReference type="InterPro" id="IPR043322">
    <property type="entry name" value="CtBP"/>
</dbReference>
<gene>
    <name evidence="8" type="ORF">SAMN05444273_109103</name>
    <name evidence="7" type="ORF">SAMN05444273_1099</name>
</gene>
<dbReference type="SUPFAM" id="SSF51735">
    <property type="entry name" value="NAD(P)-binding Rossmann-fold domains"/>
    <property type="match status" value="1"/>
</dbReference>
<evidence type="ECO:0000256" key="4">
    <source>
        <dbReference type="RuleBase" id="RU003719"/>
    </source>
</evidence>
<keyword evidence="2 4" id="KW-0560">Oxidoreductase</keyword>
<dbReference type="InterPro" id="IPR036291">
    <property type="entry name" value="NAD(P)-bd_dom_sf"/>
</dbReference>
<dbReference type="GO" id="GO:0003714">
    <property type="term" value="F:transcription corepressor activity"/>
    <property type="evidence" value="ECO:0007669"/>
    <property type="project" value="InterPro"/>
</dbReference>
<dbReference type="OrthoDB" id="9793626at2"/>
<dbReference type="SUPFAM" id="SSF52283">
    <property type="entry name" value="Formate/glycerate dehydrogenase catalytic domain-like"/>
    <property type="match status" value="1"/>
</dbReference>